<dbReference type="Proteomes" id="UP000053899">
    <property type="component" value="Unassembled WGS sequence"/>
</dbReference>
<keyword evidence="3" id="KW-1185">Reference proteome</keyword>
<accession>I4Z592</accession>
<name>I4Z592_9BURK</name>
<dbReference type="HOGENOM" id="CLU_2676901_0_0_4"/>
<feature type="non-terminal residue" evidence="2">
    <location>
        <position position="1"/>
    </location>
</feature>
<protein>
    <recommendedName>
        <fullName evidence="1">Nucleotide modification associated domain-containing protein</fullName>
    </recommendedName>
</protein>
<dbReference type="EMBL" id="JH660688">
    <property type="protein sequence ID" value="EIM31384.1"/>
    <property type="molecule type" value="Genomic_DNA"/>
</dbReference>
<sequence>APGESRSVWRLPGWMDPTSPLGLSMSYHRNPARWRKDGEHTTLQSVAKGQEFVMDVGSNSAEAHQWIDSLFLQP</sequence>
<evidence type="ECO:0000313" key="3">
    <source>
        <dbReference type="Proteomes" id="UP000053899"/>
    </source>
</evidence>
<proteinExistence type="predicted"/>
<dbReference type="AlphaFoldDB" id="I4Z592"/>
<gene>
    <name evidence="2" type="ORF">LepocDRAFT_00001120</name>
</gene>
<feature type="domain" description="Nucleotide modification associated" evidence="1">
    <location>
        <begin position="4"/>
        <end position="55"/>
    </location>
</feature>
<dbReference type="InterPro" id="IPR041135">
    <property type="entry name" value="Nmad3"/>
</dbReference>
<evidence type="ECO:0000259" key="1">
    <source>
        <dbReference type="Pfam" id="PF18754"/>
    </source>
</evidence>
<reference evidence="2 3" key="1">
    <citation type="submission" date="2012-04" db="EMBL/GenBank/DDBJ databases">
        <title>Improved High-Quality Draft sequence of Leptothrix ochracea L12.</title>
        <authorList>
            <consortium name="US DOE Joint Genome Institute"/>
            <person name="Lucas S."/>
            <person name="Han J."/>
            <person name="Lapidus A."/>
            <person name="Cheng J.-F."/>
            <person name="Goodwin L."/>
            <person name="Pitluck S."/>
            <person name="Peters L."/>
            <person name="Zeytun A."/>
            <person name="Detter J.C."/>
            <person name="Han C."/>
            <person name="Tapia R."/>
            <person name="Land M."/>
            <person name="Hauser L."/>
            <person name="Kyrpides N."/>
            <person name="Ivanova N."/>
            <person name="Pagani I."/>
            <person name="Stepanauskas R."/>
            <person name="Masland D."/>
            <person name="Poulton N."/>
            <person name="Emerson D."/>
            <person name="Fleming E."/>
            <person name="Woyke T."/>
        </authorList>
    </citation>
    <scope>NUCLEOTIDE SEQUENCE [LARGE SCALE GENOMIC DNA]</scope>
    <source>
        <strain evidence="2 3">L12</strain>
    </source>
</reference>
<evidence type="ECO:0000313" key="2">
    <source>
        <dbReference type="EMBL" id="EIM31384.1"/>
    </source>
</evidence>
<organism evidence="2 3">
    <name type="scientific">Leptothrix ochracea L12</name>
    <dbReference type="NCBI Taxonomy" id="735332"/>
    <lineage>
        <taxon>Bacteria</taxon>
        <taxon>Pseudomonadati</taxon>
        <taxon>Pseudomonadota</taxon>
        <taxon>Betaproteobacteria</taxon>
        <taxon>Burkholderiales</taxon>
        <taxon>Sphaerotilaceae</taxon>
        <taxon>Leptothrix</taxon>
    </lineage>
</organism>
<dbReference type="Pfam" id="PF18754">
    <property type="entry name" value="Nmad3"/>
    <property type="match status" value="1"/>
</dbReference>